<feature type="compositionally biased region" description="Low complexity" evidence="1">
    <location>
        <begin position="151"/>
        <end position="165"/>
    </location>
</feature>
<dbReference type="EMBL" id="QFVT01000012">
    <property type="protein sequence ID" value="PYC46533.1"/>
    <property type="molecule type" value="Genomic_DNA"/>
</dbReference>
<name>A0A2V4N917_9RHOB</name>
<reference evidence="2 3" key="1">
    <citation type="submission" date="2018-05" db="EMBL/GenBank/DDBJ databases">
        <title>Oceanovita maritima gen. nov., sp. nov., a marine bacterium in the family Rhodobacteraceae isolated from surface seawater of Lundu port Xiamen, China.</title>
        <authorList>
            <person name="Hetharua B.H."/>
            <person name="Min D."/>
            <person name="Liao H."/>
            <person name="Tian Y."/>
        </authorList>
    </citation>
    <scope>NUCLEOTIDE SEQUENCE [LARGE SCALE GENOMIC DNA]</scope>
    <source>
        <strain evidence="2 3">FSX-11</strain>
    </source>
</reference>
<evidence type="ECO:0000313" key="2">
    <source>
        <dbReference type="EMBL" id="PYC46533.1"/>
    </source>
</evidence>
<feature type="compositionally biased region" description="Low complexity" evidence="1">
    <location>
        <begin position="89"/>
        <end position="103"/>
    </location>
</feature>
<organism evidence="2 3">
    <name type="scientific">Litorivita pollutaquae</name>
    <dbReference type="NCBI Taxonomy" id="2200892"/>
    <lineage>
        <taxon>Bacteria</taxon>
        <taxon>Pseudomonadati</taxon>
        <taxon>Pseudomonadota</taxon>
        <taxon>Alphaproteobacteria</taxon>
        <taxon>Rhodobacterales</taxon>
        <taxon>Paracoccaceae</taxon>
        <taxon>Litorivita</taxon>
    </lineage>
</organism>
<feature type="region of interest" description="Disordered" evidence="1">
    <location>
        <begin position="76"/>
        <end position="165"/>
    </location>
</feature>
<feature type="region of interest" description="Disordered" evidence="1">
    <location>
        <begin position="206"/>
        <end position="225"/>
    </location>
</feature>
<dbReference type="RefSeq" id="WP_110796962.1">
    <property type="nucleotide sequence ID" value="NZ_KZ826491.1"/>
</dbReference>
<protein>
    <submittedName>
        <fullName evidence="2">Uncharacterized protein</fullName>
    </submittedName>
</protein>
<proteinExistence type="predicted"/>
<evidence type="ECO:0000256" key="1">
    <source>
        <dbReference type="SAM" id="MobiDB-lite"/>
    </source>
</evidence>
<comment type="caution">
    <text evidence="2">The sequence shown here is derived from an EMBL/GenBank/DDBJ whole genome shotgun (WGS) entry which is preliminary data.</text>
</comment>
<sequence length="433" mass="45390">MGQGVIKRGFHGRAAVVMMALWGLAACGHPIDKIPRLSDVPLAADAPQADAMAAPTEGDAQDENEGLFTRLFRKNAPASADTPPSLPTDPAQNAADAAQPDAAPLDRLGSDPQDSGDTQDTTTAPAKVTEQAPPPRKRGLLGMLGFGGKTAPTSAAAPAQAAMPDRPAPDAIALTADALPVSASAPRESTAKPTRRGILSFLRSGTASEAGHDGPVPPPDDAADAPGEAVALAALPDPDPAPQADLESQKPRGLFGLLSGVKSPPRRTGPDAMLVSYGTQLPYGEIAHLCNLPRSAMGTEVASYPERRAKYRLYDSLPGHTGAHTFYITGFNDGCARQFTAALAVFGRASMYERLQYLLPVKQRPNGAADQAYEKVKSKTCGVARGAACGKKMDVLERDTVFLSLYERYGDNARWSNVLLHDGAVIAKDMKIP</sequence>
<dbReference type="OrthoDB" id="7865311at2"/>
<feature type="compositionally biased region" description="Polar residues" evidence="1">
    <location>
        <begin position="112"/>
        <end position="124"/>
    </location>
</feature>
<accession>A0A2V4N917</accession>
<dbReference type="PROSITE" id="PS51257">
    <property type="entry name" value="PROKAR_LIPOPROTEIN"/>
    <property type="match status" value="1"/>
</dbReference>
<dbReference type="Proteomes" id="UP000248012">
    <property type="component" value="Unassembled WGS sequence"/>
</dbReference>
<dbReference type="AlphaFoldDB" id="A0A2V4N917"/>
<gene>
    <name evidence="2" type="ORF">DI396_14580</name>
</gene>
<evidence type="ECO:0000313" key="3">
    <source>
        <dbReference type="Proteomes" id="UP000248012"/>
    </source>
</evidence>
<keyword evidence="3" id="KW-1185">Reference proteome</keyword>